<feature type="compositionally biased region" description="Low complexity" evidence="1">
    <location>
        <begin position="55"/>
        <end position="73"/>
    </location>
</feature>
<feature type="region of interest" description="Disordered" evidence="1">
    <location>
        <begin position="770"/>
        <end position="790"/>
    </location>
</feature>
<feature type="domain" description="Zn(2)-C6 fungal-type" evidence="2">
    <location>
        <begin position="602"/>
        <end position="636"/>
    </location>
</feature>
<reference evidence="3" key="1">
    <citation type="submission" date="2014-01" db="EMBL/GenBank/DDBJ databases">
        <title>The genome of the white-rot fungus Pycnoporus cinnabarinus: a basidiomycete model with a versatile arsenal for lignocellulosic biomass breakdown.</title>
        <authorList>
            <person name="Levasseur A."/>
            <person name="Lomascolo A."/>
            <person name="Ruiz-Duenas F.J."/>
            <person name="Uzan E."/>
            <person name="Piumi F."/>
            <person name="Kues U."/>
            <person name="Ram A.F.J."/>
            <person name="Murat C."/>
            <person name="Haon M."/>
            <person name="Benoit I."/>
            <person name="Arfi Y."/>
            <person name="Chevret D."/>
            <person name="Drula E."/>
            <person name="Kwon M.J."/>
            <person name="Gouret P."/>
            <person name="Lesage-Meessen L."/>
            <person name="Lombard V."/>
            <person name="Mariette J."/>
            <person name="Noirot C."/>
            <person name="Park J."/>
            <person name="Patyshakuliyeva A."/>
            <person name="Wieneger R.A.B."/>
            <person name="Wosten H.A.B."/>
            <person name="Martin F."/>
            <person name="Coutinho P.M."/>
            <person name="de Vries R."/>
            <person name="Martinez A.T."/>
            <person name="Klopp C."/>
            <person name="Pontarotti P."/>
            <person name="Henrissat B."/>
            <person name="Record E."/>
        </authorList>
    </citation>
    <scope>NUCLEOTIDE SEQUENCE [LARGE SCALE GENOMIC DNA]</scope>
    <source>
        <strain evidence="3">BRFM137</strain>
    </source>
</reference>
<dbReference type="PROSITE" id="PS50048">
    <property type="entry name" value="ZN2_CY6_FUNGAL_2"/>
    <property type="match status" value="1"/>
</dbReference>
<proteinExistence type="predicted"/>
<dbReference type="PROSITE" id="PS00463">
    <property type="entry name" value="ZN2_CY6_FUNGAL_1"/>
    <property type="match status" value="1"/>
</dbReference>
<feature type="region of interest" description="Disordered" evidence="1">
    <location>
        <begin position="104"/>
        <end position="172"/>
    </location>
</feature>
<name>A0A060SZN5_PYCCI</name>
<evidence type="ECO:0000313" key="3">
    <source>
        <dbReference type="EMBL" id="CDO77719.1"/>
    </source>
</evidence>
<feature type="region of interest" description="Disordered" evidence="1">
    <location>
        <begin position="526"/>
        <end position="555"/>
    </location>
</feature>
<protein>
    <recommendedName>
        <fullName evidence="2">Zn(2)-C6 fungal-type domain-containing protein</fullName>
    </recommendedName>
</protein>
<feature type="compositionally biased region" description="Pro residues" evidence="1">
    <location>
        <begin position="366"/>
        <end position="377"/>
    </location>
</feature>
<feature type="region of interest" description="Disordered" evidence="1">
    <location>
        <begin position="55"/>
        <end position="88"/>
    </location>
</feature>
<dbReference type="EMBL" id="CCBP010000462">
    <property type="protein sequence ID" value="CDO77719.1"/>
    <property type="molecule type" value="Genomic_DNA"/>
</dbReference>
<dbReference type="STRING" id="5643.A0A060SZN5"/>
<evidence type="ECO:0000313" key="4">
    <source>
        <dbReference type="Proteomes" id="UP000029665"/>
    </source>
</evidence>
<evidence type="ECO:0000256" key="1">
    <source>
        <dbReference type="SAM" id="MobiDB-lite"/>
    </source>
</evidence>
<evidence type="ECO:0000259" key="2">
    <source>
        <dbReference type="PROSITE" id="PS50048"/>
    </source>
</evidence>
<gene>
    <name evidence="3" type="ORF">BN946_scf184969.g70</name>
</gene>
<accession>A0A060SZN5</accession>
<dbReference type="Proteomes" id="UP000029665">
    <property type="component" value="Unassembled WGS sequence"/>
</dbReference>
<dbReference type="GO" id="GO:0008270">
    <property type="term" value="F:zinc ion binding"/>
    <property type="evidence" value="ECO:0007669"/>
    <property type="project" value="InterPro"/>
</dbReference>
<dbReference type="InterPro" id="IPR036864">
    <property type="entry name" value="Zn2-C6_fun-type_DNA-bd_sf"/>
</dbReference>
<dbReference type="InterPro" id="IPR001138">
    <property type="entry name" value="Zn2Cys6_DnaBD"/>
</dbReference>
<dbReference type="AlphaFoldDB" id="A0A060SZN5"/>
<dbReference type="Gene3D" id="4.10.240.10">
    <property type="entry name" value="Zn(2)-C6 fungal-type DNA-binding domain"/>
    <property type="match status" value="1"/>
</dbReference>
<dbReference type="SMART" id="SM00066">
    <property type="entry name" value="GAL4"/>
    <property type="match status" value="1"/>
</dbReference>
<feature type="region of interest" description="Disordered" evidence="1">
    <location>
        <begin position="361"/>
        <end position="509"/>
    </location>
</feature>
<dbReference type="OrthoDB" id="39175at2759"/>
<dbReference type="CDD" id="cd00067">
    <property type="entry name" value="GAL4"/>
    <property type="match status" value="1"/>
</dbReference>
<dbReference type="OMA" id="FARDVIC"/>
<feature type="compositionally biased region" description="Low complexity" evidence="1">
    <location>
        <begin position="705"/>
        <end position="729"/>
    </location>
</feature>
<dbReference type="HOGENOM" id="CLU_351649_0_0_1"/>
<keyword evidence="4" id="KW-1185">Reference proteome</keyword>
<dbReference type="GO" id="GO:0000981">
    <property type="term" value="F:DNA-binding transcription factor activity, RNA polymerase II-specific"/>
    <property type="evidence" value="ECO:0007669"/>
    <property type="project" value="InterPro"/>
</dbReference>
<feature type="compositionally biased region" description="Low complexity" evidence="1">
    <location>
        <begin position="384"/>
        <end position="395"/>
    </location>
</feature>
<feature type="compositionally biased region" description="Pro residues" evidence="1">
    <location>
        <begin position="467"/>
        <end position="485"/>
    </location>
</feature>
<sequence>MSNVTNIPLFQFPPSIESELAARGYTSSTHGAAPMQQAHYHQHYDNSGAFVTARRPSTSTIPHTSHSQQTSHRLSGAPERPISSSLSTTTADMQHFGNALTRHFTDPHVRHPHPSSPLRASFPDRAAPSTSNTTSMHVDAPSPLAHFLPESSRSSFRRTTSRYTATPPPQYVHVPSEYVSQDACPTVNPHPYGQNQSDVAHASPPTVMSGGVMLHDRVKQEEFLDNMPMSFARDVICMSPEDAVPLYTLQVDEQLSMETDQTFAFKQEPPESTIQHQESWYGASDYNASQQQLCIDTSVTTSPHDYVFPYSATYEYMDSPMSLHNHDLHQLDSHQSRSPAPSLHTIVLPPFSKNRSYTLEGAITPVSPPPAPPPQPQPQNTTVASSHVPSSSSSAVRRDSSQSLHRVTSPPPMGCLRPPALTSSHSPVKTECPASVVPSAPETSSSAYVPSPLLKRPRGRPRKNPPPERPSSPAPPVNYPFPQFPDPSSSPDKCDGSEKGTAPEFASLGGVVPPIAGPVPTITAGTAGAFGRMPGSSSSSKTQAHSHPDVTAAAAGEEKANASANVPAGLTAGQGIFRLNMPREGEDGAAEATGEKKKPIMACLFCRERKIACGPPPPGGPRRCNQCTRRDLVCEYPKESRRGQHKRGPRAVRVEALAVGASTSTLKPKPNKRKPSSTVRIDTVRALQPAYVPVQATDDAGNAQPFPSSPLSPLTPLSSSPLASGSVHSAGPFVERPSRSEKVVLAHAGKGTTLEVAVAGASRRRVGRFAERGRAAGRSDAPEEARRRVRGRCSRWVRMR</sequence>
<organism evidence="3 4">
    <name type="scientific">Pycnoporus cinnabarinus</name>
    <name type="common">Cinnabar-red polypore</name>
    <name type="synonym">Trametes cinnabarina</name>
    <dbReference type="NCBI Taxonomy" id="5643"/>
    <lineage>
        <taxon>Eukaryota</taxon>
        <taxon>Fungi</taxon>
        <taxon>Dikarya</taxon>
        <taxon>Basidiomycota</taxon>
        <taxon>Agaricomycotina</taxon>
        <taxon>Agaricomycetes</taxon>
        <taxon>Polyporales</taxon>
        <taxon>Polyporaceae</taxon>
        <taxon>Trametes</taxon>
    </lineage>
</organism>
<feature type="region of interest" description="Disordered" evidence="1">
    <location>
        <begin position="697"/>
        <end position="735"/>
    </location>
</feature>
<dbReference type="SUPFAM" id="SSF57701">
    <property type="entry name" value="Zn2/Cys6 DNA-binding domain"/>
    <property type="match status" value="1"/>
</dbReference>
<comment type="caution">
    <text evidence="3">The sequence shown here is derived from an EMBL/GenBank/DDBJ whole genome shotgun (WGS) entry which is preliminary data.</text>
</comment>